<dbReference type="Proteomes" id="UP000467193">
    <property type="component" value="Chromosome"/>
</dbReference>
<dbReference type="AlphaFoldDB" id="A0A7I7QJ73"/>
<proteinExistence type="predicted"/>
<reference evidence="2 3" key="1">
    <citation type="journal article" date="2019" name="Emerg. Microbes Infect.">
        <title>Comprehensive subspecies identification of 175 nontuberculous mycobacteria species based on 7547 genomic profiles.</title>
        <authorList>
            <person name="Matsumoto Y."/>
            <person name="Kinjo T."/>
            <person name="Motooka D."/>
            <person name="Nabeya D."/>
            <person name="Jung N."/>
            <person name="Uechi K."/>
            <person name="Horii T."/>
            <person name="Iida T."/>
            <person name="Fujita J."/>
            <person name="Nakamura S."/>
        </authorList>
    </citation>
    <scope>NUCLEOTIDE SEQUENCE [LARGE SCALE GENOMIC DNA]</scope>
    <source>
        <strain evidence="2 3">JCM 17899</strain>
    </source>
</reference>
<feature type="region of interest" description="Disordered" evidence="1">
    <location>
        <begin position="1"/>
        <end position="67"/>
    </location>
</feature>
<accession>A0A7I7QJ73</accession>
<evidence type="ECO:0000313" key="2">
    <source>
        <dbReference type="EMBL" id="BBY26127.1"/>
    </source>
</evidence>
<organism evidence="2 3">
    <name type="scientific">Mycolicibacterium sediminis</name>
    <dbReference type="NCBI Taxonomy" id="1286180"/>
    <lineage>
        <taxon>Bacteria</taxon>
        <taxon>Bacillati</taxon>
        <taxon>Actinomycetota</taxon>
        <taxon>Actinomycetes</taxon>
        <taxon>Mycobacteriales</taxon>
        <taxon>Mycobacteriaceae</taxon>
        <taxon>Mycolicibacterium</taxon>
    </lineage>
</organism>
<dbReference type="KEGG" id="msei:MSEDJ_02230"/>
<gene>
    <name evidence="2" type="ORF">MSEDJ_02230</name>
</gene>
<protein>
    <submittedName>
        <fullName evidence="2">Uncharacterized protein</fullName>
    </submittedName>
</protein>
<feature type="compositionally biased region" description="Acidic residues" evidence="1">
    <location>
        <begin position="39"/>
        <end position="49"/>
    </location>
</feature>
<sequence>MEVVGVALDRAAGARHDGGTLIGEDGTDAGTDAPHPAGDENDPSGESEIDSSGVGHCASVPSKCLLR</sequence>
<name>A0A7I7QJ73_9MYCO</name>
<evidence type="ECO:0000256" key="1">
    <source>
        <dbReference type="SAM" id="MobiDB-lite"/>
    </source>
</evidence>
<dbReference type="EMBL" id="AP022588">
    <property type="protein sequence ID" value="BBY26127.1"/>
    <property type="molecule type" value="Genomic_DNA"/>
</dbReference>
<evidence type="ECO:0000313" key="3">
    <source>
        <dbReference type="Proteomes" id="UP000467193"/>
    </source>
</evidence>
<keyword evidence="3" id="KW-1185">Reference proteome</keyword>